<feature type="compositionally biased region" description="Basic and acidic residues" evidence="6">
    <location>
        <begin position="363"/>
        <end position="381"/>
    </location>
</feature>
<dbReference type="CDD" id="cd11404">
    <property type="entry name" value="bHLHzip_Mlx_like"/>
    <property type="match status" value="1"/>
</dbReference>
<keyword evidence="9" id="KW-1185">Reference proteome</keyword>
<dbReference type="SMART" id="SM00353">
    <property type="entry name" value="HLH"/>
    <property type="match status" value="1"/>
</dbReference>
<keyword evidence="2" id="KW-0805">Transcription regulation</keyword>
<comment type="subcellular location">
    <subcellularLocation>
        <location evidence="1">Nucleus</location>
    </subcellularLocation>
</comment>
<feature type="compositionally biased region" description="Acidic residues" evidence="6">
    <location>
        <begin position="301"/>
        <end position="314"/>
    </location>
</feature>
<evidence type="ECO:0000256" key="1">
    <source>
        <dbReference type="ARBA" id="ARBA00004123"/>
    </source>
</evidence>
<feature type="region of interest" description="Disordered" evidence="6">
    <location>
        <begin position="278"/>
        <end position="381"/>
    </location>
</feature>
<dbReference type="PANTHER" id="PTHR15741">
    <property type="entry name" value="BASIC HELIX-LOOP-HELIX ZIP TRANSCRIPTION FACTOR"/>
    <property type="match status" value="1"/>
</dbReference>
<dbReference type="PANTHER" id="PTHR15741:SF27">
    <property type="entry name" value="TRANSCRIPTION FACTOR AP-4"/>
    <property type="match status" value="1"/>
</dbReference>
<feature type="domain" description="BHLH" evidence="7">
    <location>
        <begin position="372"/>
        <end position="423"/>
    </location>
</feature>
<organism evidence="8 9">
    <name type="scientific">Decorospora gaudefroyi</name>
    <dbReference type="NCBI Taxonomy" id="184978"/>
    <lineage>
        <taxon>Eukaryota</taxon>
        <taxon>Fungi</taxon>
        <taxon>Dikarya</taxon>
        <taxon>Ascomycota</taxon>
        <taxon>Pezizomycotina</taxon>
        <taxon>Dothideomycetes</taxon>
        <taxon>Pleosporomycetidae</taxon>
        <taxon>Pleosporales</taxon>
        <taxon>Pleosporineae</taxon>
        <taxon>Pleosporaceae</taxon>
        <taxon>Decorospora</taxon>
    </lineage>
</organism>
<dbReference type="InterPro" id="IPR036638">
    <property type="entry name" value="HLH_DNA-bd_sf"/>
</dbReference>
<dbReference type="InterPro" id="IPR011598">
    <property type="entry name" value="bHLH_dom"/>
</dbReference>
<dbReference type="InterPro" id="IPR052207">
    <property type="entry name" value="Max-like/E-box_TFs"/>
</dbReference>
<dbReference type="Proteomes" id="UP000800040">
    <property type="component" value="Unassembled WGS sequence"/>
</dbReference>
<dbReference type="PROSITE" id="PS50888">
    <property type="entry name" value="BHLH"/>
    <property type="match status" value="1"/>
</dbReference>
<dbReference type="Gene3D" id="4.10.280.10">
    <property type="entry name" value="Helix-loop-helix DNA-binding domain"/>
    <property type="match status" value="1"/>
</dbReference>
<evidence type="ECO:0000256" key="2">
    <source>
        <dbReference type="ARBA" id="ARBA00023015"/>
    </source>
</evidence>
<keyword evidence="3" id="KW-0238">DNA-binding</keyword>
<dbReference type="Pfam" id="PF00010">
    <property type="entry name" value="HLH"/>
    <property type="match status" value="1"/>
</dbReference>
<keyword evidence="5" id="KW-0539">Nucleus</keyword>
<dbReference type="OrthoDB" id="5778525at2759"/>
<dbReference type="EMBL" id="ML975415">
    <property type="protein sequence ID" value="KAF1829975.1"/>
    <property type="molecule type" value="Genomic_DNA"/>
</dbReference>
<gene>
    <name evidence="8" type="ORF">BDW02DRAFT_559934</name>
</gene>
<name>A0A6A5JYA6_9PLEO</name>
<dbReference type="GO" id="GO:0046983">
    <property type="term" value="F:protein dimerization activity"/>
    <property type="evidence" value="ECO:0007669"/>
    <property type="project" value="InterPro"/>
</dbReference>
<sequence>MNEKDPPPFGYTFTDDFFEPAASPYDNNGQSILSDMENQHLDNFFSNTNPFDLPDAPVFPPALDAKVGAHDYNNWEDYISPATVHRVTTTIPDQAQLQHNFHQEPLYAPSVHTNFLGNTPDELQAATALFNQSQPSYTNGASHSFHGQASTSASFASNAASASLQNALPMGVAPHGLMNEQTAASLHSHNGQRTSEPQFAAQWTASNPPQQHQAAFGPPLHKLDFKRAYTFGTDESFNSPSGYSVPNGHESERHVPRQSIHELDDSQHLLRAVAGIDDPIASPMGYPHSPQARASRPGDDMPSDDAASDEELDDPPAKKHKKNQHRVGKSTPKKAARSGKNRKTSLVEENSKKKRAAAATQKTHRENLTEEQKRNNHILSEQKRRDLIKQGYKDLNEIVPAVRGGGLSKSQVLMEAANFLERLIEDNAMYQQAAA</sequence>
<evidence type="ECO:0000256" key="6">
    <source>
        <dbReference type="SAM" id="MobiDB-lite"/>
    </source>
</evidence>
<dbReference type="GO" id="GO:0005634">
    <property type="term" value="C:nucleus"/>
    <property type="evidence" value="ECO:0007669"/>
    <property type="project" value="UniProtKB-SubCell"/>
</dbReference>
<dbReference type="SUPFAM" id="SSF47459">
    <property type="entry name" value="HLH, helix-loop-helix DNA-binding domain"/>
    <property type="match status" value="1"/>
</dbReference>
<evidence type="ECO:0000256" key="3">
    <source>
        <dbReference type="ARBA" id="ARBA00023125"/>
    </source>
</evidence>
<accession>A0A6A5JYA6</accession>
<dbReference type="GO" id="GO:0000981">
    <property type="term" value="F:DNA-binding transcription factor activity, RNA polymerase II-specific"/>
    <property type="evidence" value="ECO:0007669"/>
    <property type="project" value="TreeGrafter"/>
</dbReference>
<evidence type="ECO:0000313" key="9">
    <source>
        <dbReference type="Proteomes" id="UP000800040"/>
    </source>
</evidence>
<dbReference type="AlphaFoldDB" id="A0A6A5JYA6"/>
<feature type="compositionally biased region" description="Basic and acidic residues" evidence="6">
    <location>
        <begin position="249"/>
        <end position="259"/>
    </location>
</feature>
<proteinExistence type="predicted"/>
<feature type="compositionally biased region" description="Basic residues" evidence="6">
    <location>
        <begin position="318"/>
        <end position="343"/>
    </location>
</feature>
<evidence type="ECO:0000256" key="4">
    <source>
        <dbReference type="ARBA" id="ARBA00023163"/>
    </source>
</evidence>
<reference evidence="8" key="1">
    <citation type="submission" date="2020-01" db="EMBL/GenBank/DDBJ databases">
        <authorList>
            <consortium name="DOE Joint Genome Institute"/>
            <person name="Haridas S."/>
            <person name="Albert R."/>
            <person name="Binder M."/>
            <person name="Bloem J."/>
            <person name="Labutti K."/>
            <person name="Salamov A."/>
            <person name="Andreopoulos B."/>
            <person name="Baker S.E."/>
            <person name="Barry K."/>
            <person name="Bills G."/>
            <person name="Bluhm B.H."/>
            <person name="Cannon C."/>
            <person name="Castanera R."/>
            <person name="Culley D.E."/>
            <person name="Daum C."/>
            <person name="Ezra D."/>
            <person name="Gonzalez J.B."/>
            <person name="Henrissat B."/>
            <person name="Kuo A."/>
            <person name="Liang C."/>
            <person name="Lipzen A."/>
            <person name="Lutzoni F."/>
            <person name="Magnuson J."/>
            <person name="Mondo S."/>
            <person name="Nolan M."/>
            <person name="Ohm R."/>
            <person name="Pangilinan J."/>
            <person name="Park H.-J."/>
            <person name="Ramirez L."/>
            <person name="Alfaro M."/>
            <person name="Sun H."/>
            <person name="Tritt A."/>
            <person name="Yoshinaga Y."/>
            <person name="Zwiers L.-H."/>
            <person name="Turgeon B.G."/>
            <person name="Goodwin S.B."/>
            <person name="Spatafora J.W."/>
            <person name="Crous P.W."/>
            <person name="Grigoriev I.V."/>
        </authorList>
    </citation>
    <scope>NUCLEOTIDE SEQUENCE</scope>
    <source>
        <strain evidence="8">P77</strain>
    </source>
</reference>
<dbReference type="GO" id="GO:0000978">
    <property type="term" value="F:RNA polymerase II cis-regulatory region sequence-specific DNA binding"/>
    <property type="evidence" value="ECO:0007669"/>
    <property type="project" value="TreeGrafter"/>
</dbReference>
<evidence type="ECO:0000256" key="5">
    <source>
        <dbReference type="ARBA" id="ARBA00023242"/>
    </source>
</evidence>
<protein>
    <recommendedName>
        <fullName evidence="7">BHLH domain-containing protein</fullName>
    </recommendedName>
</protein>
<feature type="region of interest" description="Disordered" evidence="6">
    <location>
        <begin position="236"/>
        <end position="259"/>
    </location>
</feature>
<keyword evidence="4" id="KW-0804">Transcription</keyword>
<evidence type="ECO:0000259" key="7">
    <source>
        <dbReference type="PROSITE" id="PS50888"/>
    </source>
</evidence>
<evidence type="ECO:0000313" key="8">
    <source>
        <dbReference type="EMBL" id="KAF1829975.1"/>
    </source>
</evidence>